<dbReference type="RefSeq" id="WP_053237537.1">
    <property type="nucleotide sequence ID" value="NZ_CP011125.1"/>
</dbReference>
<keyword evidence="2" id="KW-0472">Membrane</keyword>
<evidence type="ECO:0000256" key="2">
    <source>
        <dbReference type="SAM" id="Phobius"/>
    </source>
</evidence>
<organism evidence="3 4">
    <name type="scientific">Sandaracinus amylolyticus</name>
    <dbReference type="NCBI Taxonomy" id="927083"/>
    <lineage>
        <taxon>Bacteria</taxon>
        <taxon>Pseudomonadati</taxon>
        <taxon>Myxococcota</taxon>
        <taxon>Polyangia</taxon>
        <taxon>Polyangiales</taxon>
        <taxon>Sandaracinaceae</taxon>
        <taxon>Sandaracinus</taxon>
    </lineage>
</organism>
<name>A0A0F6W990_9BACT</name>
<feature type="compositionally biased region" description="Pro residues" evidence="1">
    <location>
        <begin position="121"/>
        <end position="137"/>
    </location>
</feature>
<dbReference type="AlphaFoldDB" id="A0A0F6W990"/>
<protein>
    <submittedName>
        <fullName evidence="3">Uncharacterized protein</fullName>
    </submittedName>
</protein>
<sequence>MSQYGLAARCPSCGAARLEEASNELVRCQVCGAMLDRHLRPLPPIHGAGAPRSSDVPPPMPPAPEVVDDAEQTWVRLDASEEIPTDPRAQQHFEGAMHPRMAEPASHASMHGPPQARGSFAPPPPQVAGPFAAPPPKDAFERDAQKRPWLRAVGDGGPPQGIDLLVLILAGIDILSIGLWARSNAPIAGFYMIPLGVSLLIAYFFWAGKNWARFLLMTGALIELAIGGIAFATVRRHMTGPEMFSLAARVAFDVYFLWFCVRPDTVSYFERRSGRPKR</sequence>
<evidence type="ECO:0000313" key="3">
    <source>
        <dbReference type="EMBL" id="AKF10583.1"/>
    </source>
</evidence>
<feature type="transmembrane region" description="Helical" evidence="2">
    <location>
        <begin position="161"/>
        <end position="181"/>
    </location>
</feature>
<dbReference type="Proteomes" id="UP000034883">
    <property type="component" value="Chromosome"/>
</dbReference>
<feature type="transmembrane region" description="Helical" evidence="2">
    <location>
        <begin position="214"/>
        <end position="234"/>
    </location>
</feature>
<evidence type="ECO:0000256" key="1">
    <source>
        <dbReference type="SAM" id="MobiDB-lite"/>
    </source>
</evidence>
<dbReference type="KEGG" id="samy:DB32_007732"/>
<accession>A0A0F6W990</accession>
<feature type="transmembrane region" description="Helical" evidence="2">
    <location>
        <begin position="187"/>
        <end position="207"/>
    </location>
</feature>
<feature type="region of interest" description="Disordered" evidence="1">
    <location>
        <begin position="102"/>
        <end position="139"/>
    </location>
</feature>
<proteinExistence type="predicted"/>
<dbReference type="EMBL" id="CP011125">
    <property type="protein sequence ID" value="AKF10583.1"/>
    <property type="molecule type" value="Genomic_DNA"/>
</dbReference>
<keyword evidence="2" id="KW-1133">Transmembrane helix</keyword>
<reference evidence="3 4" key="1">
    <citation type="submission" date="2015-03" db="EMBL/GenBank/DDBJ databases">
        <title>Genome assembly of Sandaracinus amylolyticus DSM 53668.</title>
        <authorList>
            <person name="Sharma G."/>
            <person name="Subramanian S."/>
        </authorList>
    </citation>
    <scope>NUCLEOTIDE SEQUENCE [LARGE SCALE GENOMIC DNA]</scope>
    <source>
        <strain evidence="3 4">DSM 53668</strain>
    </source>
</reference>
<gene>
    <name evidence="3" type="ORF">DB32_007732</name>
</gene>
<keyword evidence="2" id="KW-0812">Transmembrane</keyword>
<dbReference type="STRING" id="927083.DB32_007732"/>
<evidence type="ECO:0000313" key="4">
    <source>
        <dbReference type="Proteomes" id="UP000034883"/>
    </source>
</evidence>
<keyword evidence="4" id="KW-1185">Reference proteome</keyword>